<evidence type="ECO:0000256" key="4">
    <source>
        <dbReference type="ARBA" id="ARBA00022475"/>
    </source>
</evidence>
<gene>
    <name evidence="11" type="ORF">CLV28_0791</name>
</gene>
<evidence type="ECO:0000313" key="11">
    <source>
        <dbReference type="EMBL" id="PJJ77570.1"/>
    </source>
</evidence>
<feature type="transmembrane region" description="Helical" evidence="9">
    <location>
        <begin position="418"/>
        <end position="443"/>
    </location>
</feature>
<feature type="transmembrane region" description="Helical" evidence="9">
    <location>
        <begin position="136"/>
        <end position="154"/>
    </location>
</feature>
<dbReference type="Proteomes" id="UP000231693">
    <property type="component" value="Unassembled WGS sequence"/>
</dbReference>
<feature type="transmembrane region" description="Helical" evidence="9">
    <location>
        <begin position="72"/>
        <end position="94"/>
    </location>
</feature>
<feature type="transmembrane region" description="Helical" evidence="9">
    <location>
        <begin position="226"/>
        <end position="246"/>
    </location>
</feature>
<feature type="transmembrane region" description="Helical" evidence="9">
    <location>
        <begin position="195"/>
        <end position="214"/>
    </location>
</feature>
<organism evidence="11 12">
    <name type="scientific">Sediminihabitans luteus</name>
    <dbReference type="NCBI Taxonomy" id="1138585"/>
    <lineage>
        <taxon>Bacteria</taxon>
        <taxon>Bacillati</taxon>
        <taxon>Actinomycetota</taxon>
        <taxon>Actinomycetes</taxon>
        <taxon>Micrococcales</taxon>
        <taxon>Cellulomonadaceae</taxon>
        <taxon>Sediminihabitans</taxon>
    </lineage>
</organism>
<keyword evidence="12" id="KW-1185">Reference proteome</keyword>
<keyword evidence="4" id="KW-1003">Cell membrane</keyword>
<reference evidence="11 12" key="1">
    <citation type="submission" date="2017-11" db="EMBL/GenBank/DDBJ databases">
        <title>Genomic Encyclopedia of Archaeal and Bacterial Type Strains, Phase II (KMG-II): From Individual Species to Whole Genera.</title>
        <authorList>
            <person name="Goeker M."/>
        </authorList>
    </citation>
    <scope>NUCLEOTIDE SEQUENCE [LARGE SCALE GENOMIC DNA]</scope>
    <source>
        <strain evidence="11 12">DSM 25478</strain>
    </source>
</reference>
<feature type="transmembrane region" description="Helical" evidence="9">
    <location>
        <begin position="455"/>
        <end position="479"/>
    </location>
</feature>
<comment type="similarity">
    <text evidence="2">Belongs to the major facilitator superfamily. TCR/Tet family.</text>
</comment>
<dbReference type="GO" id="GO:0005886">
    <property type="term" value="C:plasma membrane"/>
    <property type="evidence" value="ECO:0007669"/>
    <property type="project" value="UniProtKB-SubCell"/>
</dbReference>
<keyword evidence="5 9" id="KW-0812">Transmembrane</keyword>
<evidence type="ECO:0000256" key="5">
    <source>
        <dbReference type="ARBA" id="ARBA00022692"/>
    </source>
</evidence>
<feature type="transmembrane region" description="Helical" evidence="9">
    <location>
        <begin position="394"/>
        <end position="412"/>
    </location>
</feature>
<dbReference type="RefSeq" id="WP_373314257.1">
    <property type="nucleotide sequence ID" value="NZ_BOOX01000003.1"/>
</dbReference>
<evidence type="ECO:0000256" key="2">
    <source>
        <dbReference type="ARBA" id="ARBA00007520"/>
    </source>
</evidence>
<dbReference type="InterPro" id="IPR036259">
    <property type="entry name" value="MFS_trans_sf"/>
</dbReference>
<name>A0A2M9D084_9CELL</name>
<feature type="transmembrane region" description="Helical" evidence="9">
    <location>
        <begin position="364"/>
        <end position="382"/>
    </location>
</feature>
<feature type="region of interest" description="Disordered" evidence="8">
    <location>
        <begin position="1"/>
        <end position="58"/>
    </location>
</feature>
<dbReference type="PROSITE" id="PS50850">
    <property type="entry name" value="MFS"/>
    <property type="match status" value="1"/>
</dbReference>
<dbReference type="AlphaFoldDB" id="A0A2M9D084"/>
<comment type="subcellular location">
    <subcellularLocation>
        <location evidence="1">Cell membrane</location>
        <topology evidence="1">Multi-pass membrane protein</topology>
    </subcellularLocation>
</comment>
<protein>
    <submittedName>
        <fullName evidence="11">EmrB/QacA subfamily drug resistance transporter</fullName>
    </submittedName>
</protein>
<dbReference type="GO" id="GO:0022857">
    <property type="term" value="F:transmembrane transporter activity"/>
    <property type="evidence" value="ECO:0007669"/>
    <property type="project" value="InterPro"/>
</dbReference>
<dbReference type="SUPFAM" id="SSF103473">
    <property type="entry name" value="MFS general substrate transporter"/>
    <property type="match status" value="1"/>
</dbReference>
<dbReference type="Gene3D" id="1.20.1250.20">
    <property type="entry name" value="MFS general substrate transporter like domains"/>
    <property type="match status" value="1"/>
</dbReference>
<feature type="transmembrane region" description="Helical" evidence="9">
    <location>
        <begin position="530"/>
        <end position="548"/>
    </location>
</feature>
<accession>A0A2M9D084</accession>
<feature type="transmembrane region" description="Helical" evidence="9">
    <location>
        <begin position="328"/>
        <end position="352"/>
    </location>
</feature>
<evidence type="ECO:0000256" key="8">
    <source>
        <dbReference type="SAM" id="MobiDB-lite"/>
    </source>
</evidence>
<feature type="compositionally biased region" description="Low complexity" evidence="8">
    <location>
        <begin position="12"/>
        <end position="45"/>
    </location>
</feature>
<feature type="domain" description="Major facilitator superfamily (MFS) profile" evidence="10">
    <location>
        <begin position="71"/>
        <end position="553"/>
    </location>
</feature>
<dbReference type="InterPro" id="IPR020846">
    <property type="entry name" value="MFS_dom"/>
</dbReference>
<dbReference type="EMBL" id="PGFE01000001">
    <property type="protein sequence ID" value="PJJ77570.1"/>
    <property type="molecule type" value="Genomic_DNA"/>
</dbReference>
<evidence type="ECO:0000256" key="3">
    <source>
        <dbReference type="ARBA" id="ARBA00022448"/>
    </source>
</evidence>
<dbReference type="InterPro" id="IPR011701">
    <property type="entry name" value="MFS"/>
</dbReference>
<feature type="transmembrane region" description="Helical" evidence="9">
    <location>
        <begin position="106"/>
        <end position="124"/>
    </location>
</feature>
<evidence type="ECO:0000259" key="10">
    <source>
        <dbReference type="PROSITE" id="PS50850"/>
    </source>
</evidence>
<dbReference type="CDD" id="cd17502">
    <property type="entry name" value="MFS_Azr1_MDR_like"/>
    <property type="match status" value="1"/>
</dbReference>
<proteinExistence type="inferred from homology"/>
<evidence type="ECO:0000256" key="7">
    <source>
        <dbReference type="ARBA" id="ARBA00023136"/>
    </source>
</evidence>
<dbReference type="Gene3D" id="1.20.1720.10">
    <property type="entry name" value="Multidrug resistance protein D"/>
    <property type="match status" value="1"/>
</dbReference>
<evidence type="ECO:0000256" key="6">
    <source>
        <dbReference type="ARBA" id="ARBA00022989"/>
    </source>
</evidence>
<keyword evidence="3" id="KW-0813">Transport</keyword>
<keyword evidence="7 9" id="KW-0472">Membrane</keyword>
<dbReference type="PANTHER" id="PTHR23501:SF197">
    <property type="entry name" value="COMD"/>
    <property type="match status" value="1"/>
</dbReference>
<dbReference type="Pfam" id="PF07690">
    <property type="entry name" value="MFS_1"/>
    <property type="match status" value="1"/>
</dbReference>
<dbReference type="FunFam" id="1.20.1720.10:FF:000004">
    <property type="entry name" value="EmrB/QacA family drug resistance transporter"/>
    <property type="match status" value="1"/>
</dbReference>
<dbReference type="PANTHER" id="PTHR23501">
    <property type="entry name" value="MAJOR FACILITATOR SUPERFAMILY"/>
    <property type="match status" value="1"/>
</dbReference>
<dbReference type="PRINTS" id="PR01036">
    <property type="entry name" value="TCRTETB"/>
</dbReference>
<feature type="transmembrane region" description="Helical" evidence="9">
    <location>
        <begin position="286"/>
        <end position="308"/>
    </location>
</feature>
<evidence type="ECO:0000256" key="9">
    <source>
        <dbReference type="SAM" id="Phobius"/>
    </source>
</evidence>
<evidence type="ECO:0000313" key="12">
    <source>
        <dbReference type="Proteomes" id="UP000231693"/>
    </source>
</evidence>
<feature type="transmembrane region" description="Helical" evidence="9">
    <location>
        <begin position="166"/>
        <end position="188"/>
    </location>
</feature>
<sequence length="578" mass="59853">MPSTPETTGPRATDATAPDSTTTPAPSDTTTSPAGEAAATTTPATTDRDSAAPDVSAAVEGRMTRREVLESLSGILLGMFVSILATSVVSSSLPKIVSDLEGSQSSYTWVVVATLLTTTISTPIWGKLADLTSRKLLIQIALTISVVSAALAGISHNVGTLITFRAFQGIGAGGLTALATVLIADIISPRERGKYMGLMGAIMGVSMVGGPLLGGVITDSPLTWRANFFVGIPFAVAAIVVLQRTLHLPAVARRVVRIDYWGAILISAGIGTLLLWVTFAGDKFDWISWQTGAMIGASLVLLVVAVVVELHAAEPMIPMHLFRNRTLVLAVVASVSVGVAMFGTSVFLSQYMQIARGKTPTQSGLLTIPMVVGLFLTSALIGQVISRTGRYKRYMLAGGVLLTAGLVLLSTIDYQTSLVIVSVYLFVLGAGVGMLMQNLVLAVQNTLAITEIGSGTATVAFFRTLGGAIGVSALGAVLATDVRDSLAAGLAKLGVAADAMGGGALPDLATLPAPVRDLVERSYGDGIADIFLWAAPLAFVALVCVVFMKEVPLGTKSGVEQLLEEQRAAEDAREGAAV</sequence>
<feature type="transmembrane region" description="Helical" evidence="9">
    <location>
        <begin position="258"/>
        <end position="280"/>
    </location>
</feature>
<keyword evidence="6 9" id="KW-1133">Transmembrane helix</keyword>
<evidence type="ECO:0000256" key="1">
    <source>
        <dbReference type="ARBA" id="ARBA00004651"/>
    </source>
</evidence>
<comment type="caution">
    <text evidence="11">The sequence shown here is derived from an EMBL/GenBank/DDBJ whole genome shotgun (WGS) entry which is preliminary data.</text>
</comment>